<evidence type="ECO:0000256" key="3">
    <source>
        <dbReference type="ARBA" id="ARBA00022452"/>
    </source>
</evidence>
<feature type="chain" id="PRO_5009131953" description="TonB-dependent receptor" evidence="10">
    <location>
        <begin position="25"/>
        <end position="988"/>
    </location>
</feature>
<protein>
    <recommendedName>
        <fullName evidence="15">TonB-dependent receptor</fullName>
    </recommendedName>
</protein>
<evidence type="ECO:0000256" key="4">
    <source>
        <dbReference type="ARBA" id="ARBA00022692"/>
    </source>
</evidence>
<dbReference type="PROSITE" id="PS52016">
    <property type="entry name" value="TONB_DEPENDENT_REC_3"/>
    <property type="match status" value="1"/>
</dbReference>
<evidence type="ECO:0000313" key="14">
    <source>
        <dbReference type="Proteomes" id="UP000094487"/>
    </source>
</evidence>
<evidence type="ECO:0000259" key="12">
    <source>
        <dbReference type="Pfam" id="PF07715"/>
    </source>
</evidence>
<dbReference type="STRING" id="1888892.BFL28_05350"/>
<sequence>MRKQLLGACGFTALVIAGVTPAWAQAGGETEIVVTGSLIAGTPEDAALPVDVIGAEELAKQGNPSTLELIKALPSSSASLGDANQFDSRSQGAEGIATVNLRGLSPQRTLVLLNSKRLATSGNGVPAVDINLLPQAALARVEVLKDGAAATYGSEAIAGVVNFITRTNQNGFQGGANYRFVDGSDGDVDISLSFGHTSDNFRFLVAAGFQKRGQLMVKDRDWAVKPYAENPQGGWTGGGNPGNFLYLGITPTGPGAITAPAADASCVPLGGFIGQDNRCYNNYSVYDNLVELEKRGQAFMDVEVDLSPSTTFQVTALYGATRVPHYLTSPSYLLTQPPSPASAAGTPYAALAGFLASGFYVPNENPGLVAYRAANPGQPAGLGALFPTLLYRPYLLGGNPSTLNDAEEPGSARGMRKSESTRITAELRGKLGDELNWNANFTYHNYYRYIDGYDSFGDRVQRALLGFGGPNCTGTTPGANGCLWLNPFGNAIASNPATGQTNTQNNGPANSAALTDWFFVRSATGVTTDLIVGEVSLSGGTGFSLPGGEVQFGIGGQYRDMSQRGLYYANNNLVTTPCRETPINGNTNPAACSGGRPATGALGFLGTNNSYDLSGNVWAVYGEMQLPILDTLNVQLAARYENYGGATGSTFDPQIRARWQVTDWLAIRGGFGTTFRAPPLNITAAGSVTSLQIIDTAFRPVDVFGNPNLTPESSKNYGAGILFNAGGFTASLDYYRYDLEDVLVADPLIAMVNTLFPSTGGNTCATNTALAARFTFSTGPCTATTARTAISRVSTRWQNGASITSEGIDAVVGYRSNDLLGPDSRFGIGANVSYALQNAISDIFVEGTLVQRGYDGVGLLNYQTTLYPVPEWKGQAYLELGFGPVDARLTATYIDGLYDQRADVTTAGIFGPNPSLGGARVTNGANIGSFTTADFTIQWALTDRFTLSGSVYNIFDQDPPFAREDYNYEPFVGNPLGRNFKIGVSARF</sequence>
<name>A0A1E3LRQ2_9SPHN</name>
<comment type="caution">
    <text evidence="13">The sequence shown here is derived from an EMBL/GenBank/DDBJ whole genome shotgun (WGS) entry which is preliminary data.</text>
</comment>
<keyword evidence="2 8" id="KW-0813">Transport</keyword>
<dbReference type="PANTHER" id="PTHR47234:SF2">
    <property type="entry name" value="TONB-DEPENDENT RECEPTOR"/>
    <property type="match status" value="1"/>
</dbReference>
<dbReference type="InterPro" id="IPR039426">
    <property type="entry name" value="TonB-dep_rcpt-like"/>
</dbReference>
<evidence type="ECO:0000313" key="13">
    <source>
        <dbReference type="EMBL" id="ODP36428.1"/>
    </source>
</evidence>
<evidence type="ECO:0000256" key="6">
    <source>
        <dbReference type="ARBA" id="ARBA00023136"/>
    </source>
</evidence>
<dbReference type="AlphaFoldDB" id="A0A1E3LRQ2"/>
<evidence type="ECO:0000256" key="5">
    <source>
        <dbReference type="ARBA" id="ARBA00023077"/>
    </source>
</evidence>
<feature type="domain" description="TonB-dependent receptor-like beta-barrel" evidence="11">
    <location>
        <begin position="390"/>
        <end position="954"/>
    </location>
</feature>
<dbReference type="EMBL" id="MDDS01000068">
    <property type="protein sequence ID" value="ODP36428.1"/>
    <property type="molecule type" value="Genomic_DNA"/>
</dbReference>
<dbReference type="Proteomes" id="UP000094487">
    <property type="component" value="Unassembled WGS sequence"/>
</dbReference>
<dbReference type="InterPro" id="IPR037066">
    <property type="entry name" value="Plug_dom_sf"/>
</dbReference>
<keyword evidence="5 9" id="KW-0798">TonB box</keyword>
<evidence type="ECO:0000259" key="11">
    <source>
        <dbReference type="Pfam" id="PF00593"/>
    </source>
</evidence>
<dbReference type="SUPFAM" id="SSF56935">
    <property type="entry name" value="Porins"/>
    <property type="match status" value="1"/>
</dbReference>
<proteinExistence type="inferred from homology"/>
<comment type="similarity">
    <text evidence="8 9">Belongs to the TonB-dependent receptor family.</text>
</comment>
<keyword evidence="4 8" id="KW-0812">Transmembrane</keyword>
<evidence type="ECO:0000256" key="2">
    <source>
        <dbReference type="ARBA" id="ARBA00022448"/>
    </source>
</evidence>
<dbReference type="Gene3D" id="2.40.170.20">
    <property type="entry name" value="TonB-dependent receptor, beta-barrel domain"/>
    <property type="match status" value="1"/>
</dbReference>
<keyword evidence="7 8" id="KW-0998">Cell outer membrane</keyword>
<dbReference type="InterPro" id="IPR012910">
    <property type="entry name" value="Plug_dom"/>
</dbReference>
<dbReference type="GO" id="GO:0009279">
    <property type="term" value="C:cell outer membrane"/>
    <property type="evidence" value="ECO:0007669"/>
    <property type="project" value="UniProtKB-SubCell"/>
</dbReference>
<dbReference type="OrthoDB" id="7051241at2"/>
<evidence type="ECO:0008006" key="15">
    <source>
        <dbReference type="Google" id="ProtNLM"/>
    </source>
</evidence>
<evidence type="ECO:0000256" key="9">
    <source>
        <dbReference type="RuleBase" id="RU003357"/>
    </source>
</evidence>
<keyword evidence="14" id="KW-1185">Reference proteome</keyword>
<feature type="domain" description="TonB-dependent receptor plug" evidence="12">
    <location>
        <begin position="44"/>
        <end position="160"/>
    </location>
</feature>
<dbReference type="InterPro" id="IPR036942">
    <property type="entry name" value="Beta-barrel_TonB_sf"/>
</dbReference>
<evidence type="ECO:0000256" key="7">
    <source>
        <dbReference type="ARBA" id="ARBA00023237"/>
    </source>
</evidence>
<dbReference type="Pfam" id="PF07715">
    <property type="entry name" value="Plug"/>
    <property type="match status" value="1"/>
</dbReference>
<evidence type="ECO:0000256" key="1">
    <source>
        <dbReference type="ARBA" id="ARBA00004571"/>
    </source>
</evidence>
<evidence type="ECO:0000256" key="8">
    <source>
        <dbReference type="PROSITE-ProRule" id="PRU01360"/>
    </source>
</evidence>
<gene>
    <name evidence="13" type="ORF">BFL28_05350</name>
</gene>
<dbReference type="PANTHER" id="PTHR47234">
    <property type="match status" value="1"/>
</dbReference>
<keyword evidence="3 8" id="KW-1134">Transmembrane beta strand</keyword>
<keyword evidence="10" id="KW-0732">Signal</keyword>
<feature type="signal peptide" evidence="10">
    <location>
        <begin position="1"/>
        <end position="24"/>
    </location>
</feature>
<dbReference type="InterPro" id="IPR000531">
    <property type="entry name" value="Beta-barrel_TonB"/>
</dbReference>
<keyword evidence="6 8" id="KW-0472">Membrane</keyword>
<reference evidence="13 14" key="1">
    <citation type="submission" date="2016-08" db="EMBL/GenBank/DDBJ databases">
        <title>Draft genome of the agarase producing Sphingomonas sp. MCT13.</title>
        <authorList>
            <person name="D'Andrea M.M."/>
            <person name="Rossolini G.M."/>
            <person name="Thaller M.C."/>
        </authorList>
    </citation>
    <scope>NUCLEOTIDE SEQUENCE [LARGE SCALE GENOMIC DNA]</scope>
    <source>
        <strain evidence="13 14">MCT13</strain>
    </source>
</reference>
<dbReference type="Gene3D" id="2.170.130.10">
    <property type="entry name" value="TonB-dependent receptor, plug domain"/>
    <property type="match status" value="1"/>
</dbReference>
<evidence type="ECO:0000256" key="10">
    <source>
        <dbReference type="SAM" id="SignalP"/>
    </source>
</evidence>
<dbReference type="Pfam" id="PF00593">
    <property type="entry name" value="TonB_dep_Rec_b-barrel"/>
    <property type="match status" value="1"/>
</dbReference>
<comment type="subcellular location">
    <subcellularLocation>
        <location evidence="1 8">Cell outer membrane</location>
        <topology evidence="1 8">Multi-pass membrane protein</topology>
    </subcellularLocation>
</comment>
<organism evidence="13 14">
    <name type="scientific">Sphingomonas turrisvirgatae</name>
    <dbReference type="NCBI Taxonomy" id="1888892"/>
    <lineage>
        <taxon>Bacteria</taxon>
        <taxon>Pseudomonadati</taxon>
        <taxon>Pseudomonadota</taxon>
        <taxon>Alphaproteobacteria</taxon>
        <taxon>Sphingomonadales</taxon>
        <taxon>Sphingomonadaceae</taxon>
        <taxon>Sphingomonas</taxon>
    </lineage>
</organism>
<dbReference type="RefSeq" id="WP_069321694.1">
    <property type="nucleotide sequence ID" value="NZ_MDDS01000068.1"/>
</dbReference>
<accession>A0A1E3LRQ2</accession>